<dbReference type="AlphaFoldDB" id="A0AAQ3RG88"/>
<evidence type="ECO:0000313" key="2">
    <source>
        <dbReference type="Proteomes" id="UP001374535"/>
    </source>
</evidence>
<accession>A0AAQ3RG88</accession>
<dbReference type="PANTHER" id="PTHR34538:SF10">
    <property type="entry name" value="GENOME ASSEMBLY, CHROMOSOME: A06"/>
    <property type="match status" value="1"/>
</dbReference>
<gene>
    <name evidence="1" type="ORF">V8G54_031934</name>
</gene>
<sequence length="140" mass="16301">MGLLERFEWVNAYSKKRCRSLFWRLRAALKKALKNGGKQRLKFQYDPSSYALNFDDGFCAAKKFIGDARLMELTDINNNTTTLIEEKVVQPQWELRKWNLWWFNKEHNGSGNYDDLGDRSDNEVGVCYDVGVIAEANSDH</sequence>
<organism evidence="1 2">
    <name type="scientific">Vigna mungo</name>
    <name type="common">Black gram</name>
    <name type="synonym">Phaseolus mungo</name>
    <dbReference type="NCBI Taxonomy" id="3915"/>
    <lineage>
        <taxon>Eukaryota</taxon>
        <taxon>Viridiplantae</taxon>
        <taxon>Streptophyta</taxon>
        <taxon>Embryophyta</taxon>
        <taxon>Tracheophyta</taxon>
        <taxon>Spermatophyta</taxon>
        <taxon>Magnoliopsida</taxon>
        <taxon>eudicotyledons</taxon>
        <taxon>Gunneridae</taxon>
        <taxon>Pentapetalae</taxon>
        <taxon>rosids</taxon>
        <taxon>fabids</taxon>
        <taxon>Fabales</taxon>
        <taxon>Fabaceae</taxon>
        <taxon>Papilionoideae</taxon>
        <taxon>50 kb inversion clade</taxon>
        <taxon>NPAAA clade</taxon>
        <taxon>indigoferoid/millettioid clade</taxon>
        <taxon>Phaseoleae</taxon>
        <taxon>Vigna</taxon>
    </lineage>
</organism>
<dbReference type="PANTHER" id="PTHR34538">
    <property type="entry name" value="EXPRESSED PROTEIN"/>
    <property type="match status" value="1"/>
</dbReference>
<name>A0AAQ3RG88_VIGMU</name>
<evidence type="ECO:0000313" key="1">
    <source>
        <dbReference type="EMBL" id="WVY92846.1"/>
    </source>
</evidence>
<proteinExistence type="predicted"/>
<reference evidence="1 2" key="1">
    <citation type="journal article" date="2023" name="Life. Sci Alliance">
        <title>Evolutionary insights into 3D genome organization and epigenetic landscape of Vigna mungo.</title>
        <authorList>
            <person name="Junaid A."/>
            <person name="Singh B."/>
            <person name="Bhatia S."/>
        </authorList>
    </citation>
    <scope>NUCLEOTIDE SEQUENCE [LARGE SCALE GENOMIC DNA]</scope>
    <source>
        <strain evidence="1">Urdbean</strain>
    </source>
</reference>
<dbReference type="Proteomes" id="UP001374535">
    <property type="component" value="Chromosome 10"/>
</dbReference>
<keyword evidence="2" id="KW-1185">Reference proteome</keyword>
<protein>
    <submittedName>
        <fullName evidence="1">Uncharacterized protein</fullName>
    </submittedName>
</protein>
<dbReference type="EMBL" id="CP144691">
    <property type="protein sequence ID" value="WVY92846.1"/>
    <property type="molecule type" value="Genomic_DNA"/>
</dbReference>